<reference evidence="2" key="1">
    <citation type="submission" date="2012-11" db="EMBL/GenBank/DDBJ databases">
        <authorList>
            <person name="Lucero-Rivera Y.E."/>
            <person name="Tovar-Ramirez D."/>
        </authorList>
    </citation>
    <scope>NUCLEOTIDE SEQUENCE</scope>
    <source>
        <tissue evidence="2">Salivary gland</tissue>
    </source>
</reference>
<keyword evidence="1" id="KW-1133">Transmembrane helix</keyword>
<protein>
    <submittedName>
        <fullName evidence="2">Uncharacterized protein</fullName>
    </submittedName>
</protein>
<dbReference type="AlphaFoldDB" id="L7LZ60"/>
<evidence type="ECO:0000313" key="2">
    <source>
        <dbReference type="EMBL" id="JAA56168.1"/>
    </source>
</evidence>
<name>L7LZ60_RHIPC</name>
<dbReference type="EMBL" id="GACK01008866">
    <property type="protein sequence ID" value="JAA56168.1"/>
    <property type="molecule type" value="mRNA"/>
</dbReference>
<feature type="transmembrane region" description="Helical" evidence="1">
    <location>
        <begin position="42"/>
        <end position="75"/>
    </location>
</feature>
<keyword evidence="1" id="KW-0472">Membrane</keyword>
<proteinExistence type="evidence at transcript level"/>
<accession>L7LZ60</accession>
<sequence length="114" mass="13054">MVPNLKKAGQPFWFLFGFLFCSSSLSFSAFFLFISKDFFLSLFIYFFLFLGLSIFLPICSFLSLYFFACFLFPIFTRSFACITPSDDNIRHPGPLNCSALHIIIKALERPATVV</sequence>
<organism evidence="2">
    <name type="scientific">Rhipicephalus pulchellus</name>
    <name type="common">Yellow backed tick</name>
    <name type="synonym">Dermacentor pulchellus</name>
    <dbReference type="NCBI Taxonomy" id="72859"/>
    <lineage>
        <taxon>Eukaryota</taxon>
        <taxon>Metazoa</taxon>
        <taxon>Ecdysozoa</taxon>
        <taxon>Arthropoda</taxon>
        <taxon>Chelicerata</taxon>
        <taxon>Arachnida</taxon>
        <taxon>Acari</taxon>
        <taxon>Parasitiformes</taxon>
        <taxon>Ixodida</taxon>
        <taxon>Ixodoidea</taxon>
        <taxon>Ixodidae</taxon>
        <taxon>Rhipicephalinae</taxon>
        <taxon>Rhipicephalus</taxon>
        <taxon>Rhipicephalus</taxon>
    </lineage>
</organism>
<reference evidence="2" key="2">
    <citation type="journal article" date="2015" name="J. Proteomics">
        <title>Sexual differences in the sialomes of the zebra tick, Rhipicephalus pulchellus.</title>
        <authorList>
            <person name="Tan A.W."/>
            <person name="Francischetti I.M."/>
            <person name="Slovak M."/>
            <person name="Kini R.M."/>
            <person name="Ribeiro J.M."/>
        </authorList>
    </citation>
    <scope>NUCLEOTIDE SEQUENCE</scope>
    <source>
        <tissue evidence="2">Salivary gland</tissue>
    </source>
</reference>
<evidence type="ECO:0000256" key="1">
    <source>
        <dbReference type="SAM" id="Phobius"/>
    </source>
</evidence>
<keyword evidence="1" id="KW-0812">Transmembrane</keyword>
<feature type="transmembrane region" description="Helical" evidence="1">
    <location>
        <begin position="12"/>
        <end position="35"/>
    </location>
</feature>